<feature type="compositionally biased region" description="Polar residues" evidence="1">
    <location>
        <begin position="202"/>
        <end position="219"/>
    </location>
</feature>
<gene>
    <name evidence="2" type="ORF">Taro_053892</name>
</gene>
<comment type="caution">
    <text evidence="2">The sequence shown here is derived from an EMBL/GenBank/DDBJ whole genome shotgun (WGS) entry which is preliminary data.</text>
</comment>
<feature type="region of interest" description="Disordered" evidence="1">
    <location>
        <begin position="516"/>
        <end position="542"/>
    </location>
</feature>
<feature type="compositionally biased region" description="Polar residues" evidence="1">
    <location>
        <begin position="261"/>
        <end position="272"/>
    </location>
</feature>
<dbReference type="PANTHER" id="PTHR31949">
    <property type="entry name" value="GASTRIC MUCIN-LIKE PROTEIN"/>
    <property type="match status" value="1"/>
</dbReference>
<feature type="compositionally biased region" description="Low complexity" evidence="1">
    <location>
        <begin position="129"/>
        <end position="151"/>
    </location>
</feature>
<dbReference type="EMBL" id="NMUH01010282">
    <property type="protein sequence ID" value="MQM20863.1"/>
    <property type="molecule type" value="Genomic_DNA"/>
</dbReference>
<feature type="compositionally biased region" description="Polar residues" evidence="1">
    <location>
        <begin position="290"/>
        <end position="308"/>
    </location>
</feature>
<feature type="compositionally biased region" description="Polar residues" evidence="1">
    <location>
        <begin position="533"/>
        <end position="542"/>
    </location>
</feature>
<evidence type="ECO:0000313" key="2">
    <source>
        <dbReference type="EMBL" id="MQM20863.1"/>
    </source>
</evidence>
<dbReference type="GO" id="GO:0055028">
    <property type="term" value="C:cortical microtubule"/>
    <property type="evidence" value="ECO:0007669"/>
    <property type="project" value="TreeGrafter"/>
</dbReference>
<feature type="compositionally biased region" description="Low complexity" evidence="1">
    <location>
        <begin position="275"/>
        <end position="289"/>
    </location>
</feature>
<name>A0A843XNW2_COLES</name>
<feature type="compositionally biased region" description="Polar residues" evidence="1">
    <location>
        <begin position="323"/>
        <end position="344"/>
    </location>
</feature>
<evidence type="ECO:0000256" key="1">
    <source>
        <dbReference type="SAM" id="MobiDB-lite"/>
    </source>
</evidence>
<keyword evidence="3" id="KW-1185">Reference proteome</keyword>
<dbReference type="Proteomes" id="UP000652761">
    <property type="component" value="Unassembled WGS sequence"/>
</dbReference>
<sequence>MSRAVGDSLAGGRNMPVGSSLLLLRRQQQQMVRPRGLGGGGFAGEEGGDESLDLFARDRRSVAVAACRESEGQNVPPYLGRISVGPAKVVRGGMDDLLSAADMGKHDYDWLLTPPGSPLAVDTRESHLSSVAPAPNNNPSSRSVSTNRTSRFSAGQLENNHLTKPARSSSATRPSICNTYSSSNISSNSNRTSILNTSTISVASSRPSTPNNRSATISATRQSTSTMPRPTSRPSTPSRIRPTSSSSSHGSRPSTPTSRSQNSAALNSNSISMVARSSSRPSTPTRRAPVQTSIPVVASKSISNSTVARSTSRQSTPTRRAPAQTSAPVVTHSHSAGRNLGTSGRNSAPASRASSPGPRVRAPLQPPVLPDLPLDVPPNLRTKVPERPTSAGRSRPGLPLTVRANSNPETVPTISSNARRPSSPTVTRGRLPDSSPKLRPQSNGHEVSPPEIQKLIQQENVKRKPIKTTTMMESTGFGRTISKTSLDMALRHMDIRQGMGAIRGAALFPQSIRSTAPKTRPARMSDPVIPVSGNGTDTEDNSCNGMLSTSCSSAASENGDIEVKSLERTFFAGRTSNPDIYESSRYDVMLLKEDSKSLNWLHSIEDKSDQSSVFDHSFEPLPEPFVL</sequence>
<reference evidence="2" key="1">
    <citation type="submission" date="2017-07" db="EMBL/GenBank/DDBJ databases">
        <title>Taro Niue Genome Assembly and Annotation.</title>
        <authorList>
            <person name="Atibalentja N."/>
            <person name="Keating K."/>
            <person name="Fields C.J."/>
        </authorList>
    </citation>
    <scope>NUCLEOTIDE SEQUENCE</scope>
    <source>
        <strain evidence="2">Niue_2</strain>
        <tissue evidence="2">Leaf</tissue>
    </source>
</reference>
<accession>A0A843XNW2</accession>
<dbReference type="AlphaFoldDB" id="A0A843XNW2"/>
<organism evidence="2 3">
    <name type="scientific">Colocasia esculenta</name>
    <name type="common">Wild taro</name>
    <name type="synonym">Arum esculentum</name>
    <dbReference type="NCBI Taxonomy" id="4460"/>
    <lineage>
        <taxon>Eukaryota</taxon>
        <taxon>Viridiplantae</taxon>
        <taxon>Streptophyta</taxon>
        <taxon>Embryophyta</taxon>
        <taxon>Tracheophyta</taxon>
        <taxon>Spermatophyta</taxon>
        <taxon>Magnoliopsida</taxon>
        <taxon>Liliopsida</taxon>
        <taxon>Araceae</taxon>
        <taxon>Aroideae</taxon>
        <taxon>Colocasieae</taxon>
        <taxon>Colocasia</taxon>
    </lineage>
</organism>
<protein>
    <submittedName>
        <fullName evidence="2">Uncharacterized protein</fullName>
    </submittedName>
</protein>
<feature type="compositionally biased region" description="Polar residues" evidence="1">
    <location>
        <begin position="403"/>
        <end position="426"/>
    </location>
</feature>
<feature type="compositionally biased region" description="Polar residues" evidence="1">
    <location>
        <begin position="152"/>
        <end position="173"/>
    </location>
</feature>
<dbReference type="OrthoDB" id="1927217at2759"/>
<feature type="region of interest" description="Disordered" evidence="1">
    <location>
        <begin position="121"/>
        <end position="175"/>
    </location>
</feature>
<feature type="compositionally biased region" description="Low complexity" evidence="1">
    <location>
        <begin position="309"/>
        <end position="320"/>
    </location>
</feature>
<dbReference type="PANTHER" id="PTHR31949:SF2">
    <property type="entry name" value="OS05G0480600 PROTEIN"/>
    <property type="match status" value="1"/>
</dbReference>
<feature type="compositionally biased region" description="Low complexity" evidence="1">
    <location>
        <begin position="220"/>
        <end position="260"/>
    </location>
</feature>
<feature type="compositionally biased region" description="Low complexity" evidence="1">
    <location>
        <begin position="345"/>
        <end position="363"/>
    </location>
</feature>
<dbReference type="GO" id="GO:0043622">
    <property type="term" value="P:cortical microtubule organization"/>
    <property type="evidence" value="ECO:0007669"/>
    <property type="project" value="TreeGrafter"/>
</dbReference>
<feature type="region of interest" description="Disordered" evidence="1">
    <location>
        <begin position="201"/>
        <end position="459"/>
    </location>
</feature>
<evidence type="ECO:0000313" key="3">
    <source>
        <dbReference type="Proteomes" id="UP000652761"/>
    </source>
</evidence>
<proteinExistence type="predicted"/>